<gene>
    <name evidence="2" type="ORF">DDT42_01345</name>
</gene>
<protein>
    <recommendedName>
        <fullName evidence="4">Terminase small subunit</fullName>
    </recommendedName>
</protein>
<sequence length="160" mass="18579">MEETLRHQSAFDYYYSLGEERNIPKVAQKYCVSTAAVFKWSKAHNWQLRIQQRDIENARELEKRTNKEVVDAKADFRKTIQVLHQILKKSINEYIQRNQPAVVYDIKDLEKVSNILDKIVRVDMGLVGEGMEGEVEKVVKIEVVSDKAKKLTEEIIKGAD</sequence>
<keyword evidence="1" id="KW-0175">Coiled coil</keyword>
<proteinExistence type="predicted"/>
<dbReference type="Proteomes" id="UP000811545">
    <property type="component" value="Unassembled WGS sequence"/>
</dbReference>
<name>A0A9E2BI44_PSYF1</name>
<feature type="coiled-coil region" evidence="1">
    <location>
        <begin position="48"/>
        <end position="75"/>
    </location>
</feature>
<evidence type="ECO:0008006" key="4">
    <source>
        <dbReference type="Google" id="ProtNLM"/>
    </source>
</evidence>
<evidence type="ECO:0000313" key="2">
    <source>
        <dbReference type="EMBL" id="MBT9145474.1"/>
    </source>
</evidence>
<organism evidence="2 3">
    <name type="scientific">Psychracetigena formicireducens</name>
    <dbReference type="NCBI Taxonomy" id="2986056"/>
    <lineage>
        <taxon>Bacteria</taxon>
        <taxon>Bacillati</taxon>
        <taxon>Candidatus Lithacetigenota</taxon>
        <taxon>Candidatus Psychracetigena</taxon>
    </lineage>
</organism>
<dbReference type="EMBL" id="QLTW01000098">
    <property type="protein sequence ID" value="MBT9145474.1"/>
    <property type="molecule type" value="Genomic_DNA"/>
</dbReference>
<accession>A0A9E2BI44</accession>
<evidence type="ECO:0000256" key="1">
    <source>
        <dbReference type="SAM" id="Coils"/>
    </source>
</evidence>
<evidence type="ECO:0000313" key="3">
    <source>
        <dbReference type="Proteomes" id="UP000811545"/>
    </source>
</evidence>
<dbReference type="AlphaFoldDB" id="A0A9E2BI44"/>
<reference evidence="2 3" key="1">
    <citation type="journal article" date="2021" name="bioRxiv">
        <title>Unique metabolic strategies in Hadean analogues reveal hints for primordial physiology.</title>
        <authorList>
            <person name="Nobu M.K."/>
            <person name="Nakai R."/>
            <person name="Tamazawa S."/>
            <person name="Mori H."/>
            <person name="Toyoda A."/>
            <person name="Ijiri A."/>
            <person name="Suzuki S."/>
            <person name="Kurokawa K."/>
            <person name="Kamagata Y."/>
            <person name="Tamaki H."/>
        </authorList>
    </citation>
    <scope>NUCLEOTIDE SEQUENCE [LARGE SCALE GENOMIC DNA]</scope>
    <source>
        <strain evidence="2">BS525</strain>
    </source>
</reference>
<comment type="caution">
    <text evidence="2">The sequence shown here is derived from an EMBL/GenBank/DDBJ whole genome shotgun (WGS) entry which is preliminary data.</text>
</comment>